<accession>A0A1I3MM19</accession>
<keyword evidence="9" id="KW-1185">Reference proteome</keyword>
<keyword evidence="2" id="KW-0229">DNA integration</keyword>
<dbReference type="EMBL" id="FORQ01000003">
    <property type="protein sequence ID" value="SFI98019.1"/>
    <property type="molecule type" value="Genomic_DNA"/>
</dbReference>
<proteinExistence type="inferred from homology"/>
<name>A0A1I3MM19_9FLAO</name>
<evidence type="ECO:0000256" key="1">
    <source>
        <dbReference type="ARBA" id="ARBA00008857"/>
    </source>
</evidence>
<reference evidence="9" key="1">
    <citation type="submission" date="2016-10" db="EMBL/GenBank/DDBJ databases">
        <authorList>
            <person name="Varghese N."/>
            <person name="Submissions S."/>
        </authorList>
    </citation>
    <scope>NUCLEOTIDE SEQUENCE [LARGE SCALE GENOMIC DNA]</scope>
    <source>
        <strain evidence="9">DSM 22251</strain>
    </source>
</reference>
<evidence type="ECO:0000259" key="7">
    <source>
        <dbReference type="PROSITE" id="PS51900"/>
    </source>
</evidence>
<comment type="similarity">
    <text evidence="1">Belongs to the 'phage' integrase family.</text>
</comment>
<evidence type="ECO:0000313" key="8">
    <source>
        <dbReference type="EMBL" id="SFI98019.1"/>
    </source>
</evidence>
<evidence type="ECO:0000256" key="3">
    <source>
        <dbReference type="ARBA" id="ARBA00023125"/>
    </source>
</evidence>
<dbReference type="InterPro" id="IPR013762">
    <property type="entry name" value="Integrase-like_cat_sf"/>
</dbReference>
<dbReference type="GO" id="GO:0003677">
    <property type="term" value="F:DNA binding"/>
    <property type="evidence" value="ECO:0007669"/>
    <property type="project" value="UniProtKB-UniRule"/>
</dbReference>
<dbReference type="SUPFAM" id="SSF56349">
    <property type="entry name" value="DNA breaking-rejoining enzymes"/>
    <property type="match status" value="1"/>
</dbReference>
<dbReference type="PANTHER" id="PTHR30349">
    <property type="entry name" value="PHAGE INTEGRASE-RELATED"/>
    <property type="match status" value="1"/>
</dbReference>
<dbReference type="Gene3D" id="1.10.150.130">
    <property type="match status" value="1"/>
</dbReference>
<sequence length="347" mass="40827">MKWSAKLITHRNQDRIAVIFDKDEELIRRIKLINGARWSQQKKLWHIPDTRENREKFQITQKQDTTLSEDGQQHLNQFIRWLSSKRYSPNTIKTYSEALRSFLVYYQSNAICELTNAHVLDFNNDYILKKKLSASYQNQVISAIKLYFRTIRKTKIEVDKIDRPKKPKTLPNVLSKEEVKNILEAHANMKHKMMLSLIYSCGLRCSELLQLRPLDIDSKRNIVLIKQAKGKRDRITPLSPKILELLRTYYQLYKPKTYLFEGQEPGTIYSAKSLQSVLKQALEKCNIKKPVTLHWLRHSYATHLLESGTDLRYIQELLGHNSSRTTEIYTHVSTKSLQHIKSPFDDL</sequence>
<dbReference type="GO" id="GO:0015074">
    <property type="term" value="P:DNA integration"/>
    <property type="evidence" value="ECO:0007669"/>
    <property type="project" value="UniProtKB-KW"/>
</dbReference>
<dbReference type="NCBIfam" id="NF040815">
    <property type="entry name" value="recomb_XerA_Arch"/>
    <property type="match status" value="1"/>
</dbReference>
<dbReference type="PANTHER" id="PTHR30349:SF64">
    <property type="entry name" value="PROPHAGE INTEGRASE INTD-RELATED"/>
    <property type="match status" value="1"/>
</dbReference>
<dbReference type="InterPro" id="IPR044068">
    <property type="entry name" value="CB"/>
</dbReference>
<protein>
    <submittedName>
        <fullName evidence="8">Integrase/recombinase XerD</fullName>
    </submittedName>
</protein>
<feature type="domain" description="Tyr recombinase" evidence="6">
    <location>
        <begin position="169"/>
        <end position="345"/>
    </location>
</feature>
<evidence type="ECO:0000313" key="9">
    <source>
        <dbReference type="Proteomes" id="UP000242560"/>
    </source>
</evidence>
<dbReference type="RefSeq" id="WP_089819937.1">
    <property type="nucleotide sequence ID" value="NZ_FORQ01000003.1"/>
</dbReference>
<dbReference type="InterPro" id="IPR050090">
    <property type="entry name" value="Tyrosine_recombinase_XerCD"/>
</dbReference>
<dbReference type="GO" id="GO:0006310">
    <property type="term" value="P:DNA recombination"/>
    <property type="evidence" value="ECO:0007669"/>
    <property type="project" value="UniProtKB-KW"/>
</dbReference>
<dbReference type="PROSITE" id="PS51898">
    <property type="entry name" value="TYR_RECOMBINASE"/>
    <property type="match status" value="1"/>
</dbReference>
<dbReference type="InterPro" id="IPR004107">
    <property type="entry name" value="Integrase_SAM-like_N"/>
</dbReference>
<dbReference type="InterPro" id="IPR010998">
    <property type="entry name" value="Integrase_recombinase_N"/>
</dbReference>
<keyword evidence="3 5" id="KW-0238">DNA-binding</keyword>
<dbReference type="Pfam" id="PF00589">
    <property type="entry name" value="Phage_integrase"/>
    <property type="match status" value="1"/>
</dbReference>
<dbReference type="Proteomes" id="UP000242560">
    <property type="component" value="Unassembled WGS sequence"/>
</dbReference>
<dbReference type="PROSITE" id="PS51900">
    <property type="entry name" value="CB"/>
    <property type="match status" value="1"/>
</dbReference>
<keyword evidence="4" id="KW-0233">DNA recombination</keyword>
<evidence type="ECO:0000256" key="4">
    <source>
        <dbReference type="ARBA" id="ARBA00023172"/>
    </source>
</evidence>
<dbReference type="Pfam" id="PF13495">
    <property type="entry name" value="Phage_int_SAM_4"/>
    <property type="match status" value="1"/>
</dbReference>
<gene>
    <name evidence="8" type="ORF">SAMN05421638_1673</name>
</gene>
<dbReference type="Gene3D" id="1.10.443.10">
    <property type="entry name" value="Intergrase catalytic core"/>
    <property type="match status" value="1"/>
</dbReference>
<dbReference type="InterPro" id="IPR011010">
    <property type="entry name" value="DNA_brk_join_enz"/>
</dbReference>
<dbReference type="InterPro" id="IPR002104">
    <property type="entry name" value="Integrase_catalytic"/>
</dbReference>
<dbReference type="AlphaFoldDB" id="A0A1I3MM19"/>
<organism evidence="8 9">
    <name type="scientific">Kaistella treverensis</name>
    <dbReference type="NCBI Taxonomy" id="631455"/>
    <lineage>
        <taxon>Bacteria</taxon>
        <taxon>Pseudomonadati</taxon>
        <taxon>Bacteroidota</taxon>
        <taxon>Flavobacteriia</taxon>
        <taxon>Flavobacteriales</taxon>
        <taxon>Weeksellaceae</taxon>
        <taxon>Chryseobacterium group</taxon>
        <taxon>Kaistella</taxon>
    </lineage>
</organism>
<evidence type="ECO:0000256" key="2">
    <source>
        <dbReference type="ARBA" id="ARBA00022908"/>
    </source>
</evidence>
<feature type="domain" description="Core-binding (CB)" evidence="7">
    <location>
        <begin position="69"/>
        <end position="152"/>
    </location>
</feature>
<evidence type="ECO:0000256" key="5">
    <source>
        <dbReference type="PROSITE-ProRule" id="PRU01248"/>
    </source>
</evidence>
<evidence type="ECO:0000259" key="6">
    <source>
        <dbReference type="PROSITE" id="PS51898"/>
    </source>
</evidence>